<protein>
    <submittedName>
        <fullName evidence="2">Pimeloyl-ACP methyl ester carboxylesterase</fullName>
    </submittedName>
</protein>
<dbReference type="SUPFAM" id="SSF53474">
    <property type="entry name" value="alpha/beta-Hydrolases"/>
    <property type="match status" value="1"/>
</dbReference>
<dbReference type="OrthoDB" id="9780932at2"/>
<sequence length="275" mass="29546">MNLPNIGSVNTTLIDGLLIRYASSSGPESLPIVLTAPWPESIYSFYHLAPPLAARHPVLLVDLPGFGLSQSRPDVMAPEAMGVFFIKLLDHFGLTRVHVIAPDVGTPAVLFAASKQPERFESLVIGGAAMQPNLAAGSLKDLIYSPPGSLTEVGSNGVKSYLAHAALLTPAAVIEDFRAASAGHRLEEATQFVRGYIKDCPILEPRLAGIKTPSLIIAGKNDTIVPPVNGQFLADRLPNNRYLLLDAEHRVWEEATATYNEAISSWISGNYNSII</sequence>
<dbReference type="GO" id="GO:0047372">
    <property type="term" value="F:monoacylglycerol lipase activity"/>
    <property type="evidence" value="ECO:0007669"/>
    <property type="project" value="TreeGrafter"/>
</dbReference>
<dbReference type="GO" id="GO:0046464">
    <property type="term" value="P:acylglycerol catabolic process"/>
    <property type="evidence" value="ECO:0007669"/>
    <property type="project" value="TreeGrafter"/>
</dbReference>
<dbReference type="InterPro" id="IPR000073">
    <property type="entry name" value="AB_hydrolase_1"/>
</dbReference>
<dbReference type="PANTHER" id="PTHR43798">
    <property type="entry name" value="MONOACYLGLYCEROL LIPASE"/>
    <property type="match status" value="1"/>
</dbReference>
<dbReference type="Pfam" id="PF00561">
    <property type="entry name" value="Abhydrolase_1"/>
    <property type="match status" value="1"/>
</dbReference>
<dbReference type="PANTHER" id="PTHR43798:SF33">
    <property type="entry name" value="HYDROLASE, PUTATIVE (AFU_ORTHOLOGUE AFUA_2G14860)-RELATED"/>
    <property type="match status" value="1"/>
</dbReference>
<accession>A0A4R8DI80</accession>
<organism evidence="2 3">
    <name type="scientific">Dinghuibacter silviterrae</name>
    <dbReference type="NCBI Taxonomy" id="1539049"/>
    <lineage>
        <taxon>Bacteria</taxon>
        <taxon>Pseudomonadati</taxon>
        <taxon>Bacteroidota</taxon>
        <taxon>Chitinophagia</taxon>
        <taxon>Chitinophagales</taxon>
        <taxon>Chitinophagaceae</taxon>
        <taxon>Dinghuibacter</taxon>
    </lineage>
</organism>
<dbReference type="InterPro" id="IPR050266">
    <property type="entry name" value="AB_hydrolase_sf"/>
</dbReference>
<dbReference type="GO" id="GO:0016020">
    <property type="term" value="C:membrane"/>
    <property type="evidence" value="ECO:0007669"/>
    <property type="project" value="TreeGrafter"/>
</dbReference>
<gene>
    <name evidence="2" type="ORF">EDB95_4505</name>
</gene>
<feature type="domain" description="AB hydrolase-1" evidence="1">
    <location>
        <begin position="38"/>
        <end position="132"/>
    </location>
</feature>
<dbReference type="InterPro" id="IPR029058">
    <property type="entry name" value="AB_hydrolase_fold"/>
</dbReference>
<evidence type="ECO:0000313" key="2">
    <source>
        <dbReference type="EMBL" id="TDW96670.1"/>
    </source>
</evidence>
<name>A0A4R8DI80_9BACT</name>
<dbReference type="Proteomes" id="UP000294498">
    <property type="component" value="Unassembled WGS sequence"/>
</dbReference>
<proteinExistence type="predicted"/>
<keyword evidence="3" id="KW-1185">Reference proteome</keyword>
<dbReference type="RefSeq" id="WP_133997516.1">
    <property type="nucleotide sequence ID" value="NZ_SODV01000002.1"/>
</dbReference>
<comment type="caution">
    <text evidence="2">The sequence shown here is derived from an EMBL/GenBank/DDBJ whole genome shotgun (WGS) entry which is preliminary data.</text>
</comment>
<dbReference type="Gene3D" id="3.40.50.1820">
    <property type="entry name" value="alpha/beta hydrolase"/>
    <property type="match status" value="1"/>
</dbReference>
<dbReference type="AlphaFoldDB" id="A0A4R8DI80"/>
<evidence type="ECO:0000259" key="1">
    <source>
        <dbReference type="Pfam" id="PF00561"/>
    </source>
</evidence>
<reference evidence="2 3" key="1">
    <citation type="submission" date="2019-03" db="EMBL/GenBank/DDBJ databases">
        <title>Genomic Encyclopedia of Type Strains, Phase IV (KMG-IV): sequencing the most valuable type-strain genomes for metagenomic binning, comparative biology and taxonomic classification.</title>
        <authorList>
            <person name="Goeker M."/>
        </authorList>
    </citation>
    <scope>NUCLEOTIDE SEQUENCE [LARGE SCALE GENOMIC DNA]</scope>
    <source>
        <strain evidence="2 3">DSM 100059</strain>
    </source>
</reference>
<dbReference type="PRINTS" id="PR00111">
    <property type="entry name" value="ABHYDROLASE"/>
</dbReference>
<dbReference type="EMBL" id="SODV01000002">
    <property type="protein sequence ID" value="TDW96670.1"/>
    <property type="molecule type" value="Genomic_DNA"/>
</dbReference>
<evidence type="ECO:0000313" key="3">
    <source>
        <dbReference type="Proteomes" id="UP000294498"/>
    </source>
</evidence>